<sequence length="593" mass="64006">MSMVITRSPLLQIEMNGAGTSKRRSARLSQEVFGENGEQSGGNAGGGGGGGVGAAVATKTHDGATPAVTAAAANGGPGAGSGRGRKRKPDYTEDDDGFSFERKTRSKKGGAASTAAAAHAPAAVLTAEAAPPSKQQSRPKAKAEANTEEQRPPSKQKSRSKAKAEADTTEQQPPQSPQKKARRQLPTTPEHKAAEKSARRSKRKSAEYEPRTTASPHRPAHARSHAVTDGRSPSPSGARPVTVEKRRKAAGDDDRVEEEKVMRIALPFADTPVIRRNREMRKASSEKGNGRRSSGSLRGRRASSLIDEGRGNALPHSEVPTSELYKHIAEELTEPRRMRCLLGWCGSRALSPKPDPPPETTSESDTETRATQAARAIQEELSQDLITNGLLSDWFSRDEQTPLVRRKKKPNPRNIANLAKAEELERELENLRKERTAWTDLIKTSEQQVKFDDTTDSNEGDGSASPLHPELLDSPQRALLEKFEGQQTSDSAEPPRVDPEYIQSRLKTALNDLEFSIDSFAAGIHQLTTTAGVADKLAERTLESAAGTIEQREASRRAAGSRAAGVLESLRGLARVLNQQPGSSNSSRGPRRR</sequence>
<evidence type="ECO:0008006" key="5">
    <source>
        <dbReference type="Google" id="ProtNLM"/>
    </source>
</evidence>
<name>A0A9P4UK08_9PEZI</name>
<feature type="compositionally biased region" description="Basic and acidic residues" evidence="2">
    <location>
        <begin position="276"/>
        <end position="289"/>
    </location>
</feature>
<evidence type="ECO:0000313" key="4">
    <source>
        <dbReference type="Proteomes" id="UP000799441"/>
    </source>
</evidence>
<dbReference type="GO" id="GO:0051301">
    <property type="term" value="P:cell division"/>
    <property type="evidence" value="ECO:0007669"/>
    <property type="project" value="InterPro"/>
</dbReference>
<feature type="compositionally biased region" description="Basic and acidic residues" evidence="2">
    <location>
        <begin position="141"/>
        <end position="152"/>
    </location>
</feature>
<evidence type="ECO:0000313" key="3">
    <source>
        <dbReference type="EMBL" id="KAF2716954.1"/>
    </source>
</evidence>
<organism evidence="3 4">
    <name type="scientific">Polychaeton citri CBS 116435</name>
    <dbReference type="NCBI Taxonomy" id="1314669"/>
    <lineage>
        <taxon>Eukaryota</taxon>
        <taxon>Fungi</taxon>
        <taxon>Dikarya</taxon>
        <taxon>Ascomycota</taxon>
        <taxon>Pezizomycotina</taxon>
        <taxon>Dothideomycetes</taxon>
        <taxon>Dothideomycetidae</taxon>
        <taxon>Capnodiales</taxon>
        <taxon>Capnodiaceae</taxon>
        <taxon>Polychaeton</taxon>
    </lineage>
</organism>
<dbReference type="GO" id="GO:0000444">
    <property type="term" value="C:MIS12/MIND type complex"/>
    <property type="evidence" value="ECO:0007669"/>
    <property type="project" value="InterPro"/>
</dbReference>
<evidence type="ECO:0000256" key="1">
    <source>
        <dbReference type="SAM" id="Coils"/>
    </source>
</evidence>
<dbReference type="AlphaFoldDB" id="A0A9P4UK08"/>
<feature type="region of interest" description="Disordered" evidence="2">
    <location>
        <begin position="1"/>
        <end position="318"/>
    </location>
</feature>
<feature type="compositionally biased region" description="Basic and acidic residues" evidence="2">
    <location>
        <begin position="189"/>
        <end position="210"/>
    </location>
</feature>
<evidence type="ECO:0000256" key="2">
    <source>
        <dbReference type="SAM" id="MobiDB-lite"/>
    </source>
</evidence>
<dbReference type="Pfam" id="PF08202">
    <property type="entry name" value="MIS13"/>
    <property type="match status" value="1"/>
</dbReference>
<dbReference type="PANTHER" id="PTHR14778">
    <property type="entry name" value="KINETOCHORE-ASSOCIATED PROTEIN DSN1 HOMOLOG"/>
    <property type="match status" value="1"/>
</dbReference>
<keyword evidence="1" id="KW-0175">Coiled coil</keyword>
<reference evidence="3" key="1">
    <citation type="journal article" date="2020" name="Stud. Mycol.">
        <title>101 Dothideomycetes genomes: a test case for predicting lifestyles and emergence of pathogens.</title>
        <authorList>
            <person name="Haridas S."/>
            <person name="Albert R."/>
            <person name="Binder M."/>
            <person name="Bloem J."/>
            <person name="Labutti K."/>
            <person name="Salamov A."/>
            <person name="Andreopoulos B."/>
            <person name="Baker S."/>
            <person name="Barry K."/>
            <person name="Bills G."/>
            <person name="Bluhm B."/>
            <person name="Cannon C."/>
            <person name="Castanera R."/>
            <person name="Culley D."/>
            <person name="Daum C."/>
            <person name="Ezra D."/>
            <person name="Gonzalez J."/>
            <person name="Henrissat B."/>
            <person name="Kuo A."/>
            <person name="Liang C."/>
            <person name="Lipzen A."/>
            <person name="Lutzoni F."/>
            <person name="Magnuson J."/>
            <person name="Mondo S."/>
            <person name="Nolan M."/>
            <person name="Ohm R."/>
            <person name="Pangilinan J."/>
            <person name="Park H.-J."/>
            <person name="Ramirez L."/>
            <person name="Alfaro M."/>
            <person name="Sun H."/>
            <person name="Tritt A."/>
            <person name="Yoshinaga Y."/>
            <person name="Zwiers L.-H."/>
            <person name="Turgeon B."/>
            <person name="Goodwin S."/>
            <person name="Spatafora J."/>
            <person name="Crous P."/>
            <person name="Grigoriev I."/>
        </authorList>
    </citation>
    <scope>NUCLEOTIDE SEQUENCE</scope>
    <source>
        <strain evidence="3">CBS 116435</strain>
    </source>
</reference>
<dbReference type="OrthoDB" id="3364649at2759"/>
<protein>
    <recommendedName>
        <fullName evidence="5">Mis12-Mtw1 family protein</fullName>
    </recommendedName>
</protein>
<feature type="compositionally biased region" description="Basic and acidic residues" evidence="2">
    <location>
        <begin position="249"/>
        <end position="262"/>
    </location>
</feature>
<feature type="compositionally biased region" description="Low complexity" evidence="2">
    <location>
        <begin position="291"/>
        <end position="305"/>
    </location>
</feature>
<feature type="compositionally biased region" description="Low complexity" evidence="2">
    <location>
        <begin position="111"/>
        <end position="130"/>
    </location>
</feature>
<keyword evidence="4" id="KW-1185">Reference proteome</keyword>
<accession>A0A9P4UK08</accession>
<gene>
    <name evidence="3" type="ORF">K431DRAFT_168103</name>
</gene>
<dbReference type="GO" id="GO:0007059">
    <property type="term" value="P:chromosome segregation"/>
    <property type="evidence" value="ECO:0007669"/>
    <property type="project" value="InterPro"/>
</dbReference>
<dbReference type="EMBL" id="MU003856">
    <property type="protein sequence ID" value="KAF2716954.1"/>
    <property type="molecule type" value="Genomic_DNA"/>
</dbReference>
<dbReference type="PANTHER" id="PTHR14778:SF2">
    <property type="entry name" value="KINETOCHORE-ASSOCIATED PROTEIN DSN1 HOMOLOG"/>
    <property type="match status" value="1"/>
</dbReference>
<feature type="region of interest" description="Disordered" evidence="2">
    <location>
        <begin position="348"/>
        <end position="373"/>
    </location>
</feature>
<feature type="compositionally biased region" description="Gly residues" evidence="2">
    <location>
        <begin position="39"/>
        <end position="53"/>
    </location>
</feature>
<dbReference type="InterPro" id="IPR013218">
    <property type="entry name" value="Dsn1/Mis13"/>
</dbReference>
<comment type="caution">
    <text evidence="3">The sequence shown here is derived from an EMBL/GenBank/DDBJ whole genome shotgun (WGS) entry which is preliminary data.</text>
</comment>
<feature type="region of interest" description="Disordered" evidence="2">
    <location>
        <begin position="448"/>
        <end position="470"/>
    </location>
</feature>
<proteinExistence type="predicted"/>
<feature type="compositionally biased region" description="Low complexity" evidence="2">
    <location>
        <begin position="63"/>
        <end position="74"/>
    </location>
</feature>
<dbReference type="Proteomes" id="UP000799441">
    <property type="component" value="Unassembled WGS sequence"/>
</dbReference>
<feature type="coiled-coil region" evidence="1">
    <location>
        <begin position="414"/>
        <end position="448"/>
    </location>
</feature>